<evidence type="ECO:0000256" key="2">
    <source>
        <dbReference type="ARBA" id="ARBA00022475"/>
    </source>
</evidence>
<evidence type="ECO:0000313" key="8">
    <source>
        <dbReference type="Proteomes" id="UP000766336"/>
    </source>
</evidence>
<evidence type="ECO:0000256" key="3">
    <source>
        <dbReference type="ARBA" id="ARBA00022692"/>
    </source>
</evidence>
<feature type="transmembrane region" description="Helical" evidence="6">
    <location>
        <begin position="6"/>
        <end position="29"/>
    </location>
</feature>
<sequence length="215" mass="21858">MPSIEALLVFSALAVGLAVTPGPNMIYLVSRALAQGTRAGMISLAGCALGSAAIMLCAAAGITAALVAVPYAWDALRIGGAAYLAWLAWQCLKPGAEPIFAPRSLPRESNGKLFAVGFATAALNPKVALFYMAVLPPFIDASAGNVLVQGAVLGGLQVAIGVVFDALLVYGAAGAARFLATRPAWLAAQRYVLGVALALIAAKLAFGDSFRGVRG</sequence>
<comment type="caution">
    <text evidence="7">The sequence shown here is derived from an EMBL/GenBank/DDBJ whole genome shotgun (WGS) entry which is preliminary data.</text>
</comment>
<dbReference type="RefSeq" id="WP_213669547.1">
    <property type="nucleotide sequence ID" value="NZ_JAHCDA010000001.1"/>
</dbReference>
<protein>
    <submittedName>
        <fullName evidence="7">LysE family translocator</fullName>
    </submittedName>
</protein>
<dbReference type="PANTHER" id="PTHR30086:SF20">
    <property type="entry name" value="ARGININE EXPORTER PROTEIN ARGO-RELATED"/>
    <property type="match status" value="1"/>
</dbReference>
<feature type="transmembrane region" description="Helical" evidence="6">
    <location>
        <begin position="113"/>
        <end position="134"/>
    </location>
</feature>
<evidence type="ECO:0000256" key="5">
    <source>
        <dbReference type="ARBA" id="ARBA00023136"/>
    </source>
</evidence>
<dbReference type="InterPro" id="IPR001123">
    <property type="entry name" value="LeuE-type"/>
</dbReference>
<gene>
    <name evidence="7" type="ORF">KHU32_08455</name>
</gene>
<evidence type="ECO:0000256" key="4">
    <source>
        <dbReference type="ARBA" id="ARBA00022989"/>
    </source>
</evidence>
<evidence type="ECO:0000256" key="6">
    <source>
        <dbReference type="SAM" id="Phobius"/>
    </source>
</evidence>
<evidence type="ECO:0000313" key="7">
    <source>
        <dbReference type="EMBL" id="MBS7810967.1"/>
    </source>
</evidence>
<keyword evidence="5 6" id="KW-0472">Membrane</keyword>
<feature type="transmembrane region" description="Helical" evidence="6">
    <location>
        <begin position="41"/>
        <end position="69"/>
    </location>
</feature>
<dbReference type="Proteomes" id="UP000766336">
    <property type="component" value="Unassembled WGS sequence"/>
</dbReference>
<keyword evidence="4 6" id="KW-1133">Transmembrane helix</keyword>
<keyword evidence="8" id="KW-1185">Reference proteome</keyword>
<evidence type="ECO:0000256" key="1">
    <source>
        <dbReference type="ARBA" id="ARBA00004651"/>
    </source>
</evidence>
<dbReference type="Pfam" id="PF01810">
    <property type="entry name" value="LysE"/>
    <property type="match status" value="1"/>
</dbReference>
<name>A0ABS5QDF6_9PROT</name>
<dbReference type="PIRSF" id="PIRSF006324">
    <property type="entry name" value="LeuE"/>
    <property type="match status" value="1"/>
</dbReference>
<feature type="transmembrane region" description="Helical" evidence="6">
    <location>
        <begin position="184"/>
        <end position="206"/>
    </location>
</feature>
<feature type="transmembrane region" description="Helical" evidence="6">
    <location>
        <begin position="146"/>
        <end position="172"/>
    </location>
</feature>
<keyword evidence="2" id="KW-1003">Cell membrane</keyword>
<dbReference type="PANTHER" id="PTHR30086">
    <property type="entry name" value="ARGININE EXPORTER PROTEIN ARGO"/>
    <property type="match status" value="1"/>
</dbReference>
<dbReference type="EMBL" id="JAHCDA010000001">
    <property type="protein sequence ID" value="MBS7810967.1"/>
    <property type="molecule type" value="Genomic_DNA"/>
</dbReference>
<keyword evidence="3 6" id="KW-0812">Transmembrane</keyword>
<comment type="subcellular location">
    <subcellularLocation>
        <location evidence="1">Cell membrane</location>
        <topology evidence="1">Multi-pass membrane protein</topology>
    </subcellularLocation>
</comment>
<organism evidence="7 8">
    <name type="scientific">Roseococcus pinisoli</name>
    <dbReference type="NCBI Taxonomy" id="2835040"/>
    <lineage>
        <taxon>Bacteria</taxon>
        <taxon>Pseudomonadati</taxon>
        <taxon>Pseudomonadota</taxon>
        <taxon>Alphaproteobacteria</taxon>
        <taxon>Acetobacterales</taxon>
        <taxon>Roseomonadaceae</taxon>
        <taxon>Roseococcus</taxon>
    </lineage>
</organism>
<reference evidence="7 8" key="1">
    <citation type="submission" date="2021-05" db="EMBL/GenBank/DDBJ databases">
        <title>Roseococcus sp. XZZS9, whole genome shotgun sequencing project.</title>
        <authorList>
            <person name="Zhao G."/>
            <person name="Shen L."/>
        </authorList>
    </citation>
    <scope>NUCLEOTIDE SEQUENCE [LARGE SCALE GENOMIC DNA]</scope>
    <source>
        <strain evidence="7 8">XZZS9</strain>
    </source>
</reference>
<proteinExistence type="predicted"/>
<accession>A0ABS5QDF6</accession>